<evidence type="ECO:0000256" key="2">
    <source>
        <dbReference type="ARBA" id="ARBA00022630"/>
    </source>
</evidence>
<dbReference type="Pfam" id="PF00732">
    <property type="entry name" value="GMC_oxred_N"/>
    <property type="match status" value="1"/>
</dbReference>
<proteinExistence type="inferred from homology"/>
<dbReference type="PANTHER" id="PTHR46056:SF12">
    <property type="entry name" value="LONG-CHAIN-ALCOHOL OXIDASE"/>
    <property type="match status" value="1"/>
</dbReference>
<keyword evidence="2" id="KW-0285">Flavoprotein</keyword>
<dbReference type="PANTHER" id="PTHR46056">
    <property type="entry name" value="LONG-CHAIN-ALCOHOL OXIDASE"/>
    <property type="match status" value="1"/>
</dbReference>
<evidence type="ECO:0000313" key="8">
    <source>
        <dbReference type="EMBL" id="RJP24256.1"/>
    </source>
</evidence>
<feature type="domain" description="Glucose-methanol-choline oxidoreductase C-terminal" evidence="7">
    <location>
        <begin position="379"/>
        <end position="427"/>
    </location>
</feature>
<evidence type="ECO:0000256" key="1">
    <source>
        <dbReference type="ARBA" id="ARBA00010790"/>
    </source>
</evidence>
<gene>
    <name evidence="8" type="ORF">C4520_04440</name>
</gene>
<feature type="domain" description="FAD dependent oxidoreductase" evidence="6">
    <location>
        <begin position="11"/>
        <end position="42"/>
    </location>
</feature>
<name>A0A3A4P1F3_ABYX5</name>
<reference evidence="8 9" key="1">
    <citation type="journal article" date="2017" name="ISME J.">
        <title>Energy and carbon metabolisms in a deep terrestrial subsurface fluid microbial community.</title>
        <authorList>
            <person name="Momper L."/>
            <person name="Jungbluth S.P."/>
            <person name="Lee M.D."/>
            <person name="Amend J.P."/>
        </authorList>
    </citation>
    <scope>NUCLEOTIDE SEQUENCE [LARGE SCALE GENOMIC DNA]</scope>
    <source>
        <strain evidence="8">SURF_5</strain>
    </source>
</reference>
<evidence type="ECO:0000256" key="4">
    <source>
        <dbReference type="ARBA" id="ARBA00023002"/>
    </source>
</evidence>
<dbReference type="PRINTS" id="PR00368">
    <property type="entry name" value="FADPNR"/>
</dbReference>
<protein>
    <submittedName>
        <fullName evidence="8">GMC family oxidoreductase</fullName>
    </submittedName>
</protein>
<dbReference type="GO" id="GO:0016614">
    <property type="term" value="F:oxidoreductase activity, acting on CH-OH group of donors"/>
    <property type="evidence" value="ECO:0007669"/>
    <property type="project" value="InterPro"/>
</dbReference>
<evidence type="ECO:0000259" key="6">
    <source>
        <dbReference type="Pfam" id="PF01266"/>
    </source>
</evidence>
<evidence type="ECO:0000256" key="3">
    <source>
        <dbReference type="ARBA" id="ARBA00022827"/>
    </source>
</evidence>
<dbReference type="GO" id="GO:0050660">
    <property type="term" value="F:flavin adenine dinucleotide binding"/>
    <property type="evidence" value="ECO:0007669"/>
    <property type="project" value="InterPro"/>
</dbReference>
<dbReference type="Pfam" id="PF01266">
    <property type="entry name" value="DAO"/>
    <property type="match status" value="1"/>
</dbReference>
<dbReference type="Gene3D" id="3.50.50.60">
    <property type="entry name" value="FAD/NAD(P)-binding domain"/>
    <property type="match status" value="2"/>
</dbReference>
<keyword evidence="4" id="KW-0560">Oxidoreductase</keyword>
<dbReference type="InterPro" id="IPR000172">
    <property type="entry name" value="GMC_OxRdtase_N"/>
</dbReference>
<dbReference type="Proteomes" id="UP000265882">
    <property type="component" value="Unassembled WGS sequence"/>
</dbReference>
<evidence type="ECO:0000313" key="9">
    <source>
        <dbReference type="Proteomes" id="UP000265882"/>
    </source>
</evidence>
<comment type="caution">
    <text evidence="8">The sequence shown here is derived from an EMBL/GenBank/DDBJ whole genome shotgun (WGS) entry which is preliminary data.</text>
</comment>
<dbReference type="InterPro" id="IPR007867">
    <property type="entry name" value="GMC_OxRtase_C"/>
</dbReference>
<dbReference type="Pfam" id="PF05199">
    <property type="entry name" value="GMC_oxred_C"/>
    <property type="match status" value="1"/>
</dbReference>
<evidence type="ECO:0000259" key="5">
    <source>
        <dbReference type="Pfam" id="PF00732"/>
    </source>
</evidence>
<dbReference type="EMBL" id="QZKU01000038">
    <property type="protein sequence ID" value="RJP24256.1"/>
    <property type="molecule type" value="Genomic_DNA"/>
</dbReference>
<sequence>MTTTFRRKEADVVVIGSGPGGATVARQLARAGKKVVLLERGKDERGKFYYGTHFGCLLYCDKMGMLMTKEGLNIIRPLLVGGATNLFCGCASRPPAWLKEKYKVDIDDQVSETIEELKIAPLPDHLMGSASKRVMEAANEIGYNFEPQDKFMDPGRTQYDCGAKCMLGCRCGAKWSAAEFVDDAVAAGCELITQAKVTDVMIDHGQAIGVRGKLKGNPFEILADTVVISAGGIGSPIILQHSGLFDAGKGMTMDPTVMVYGVANFRGNSCDPPMSISWCDDDNGYMLSTLIDPWLLYPMIMALKGPKYPLTAVHYRNTIGMMIKVKDEIAGGITMEGKISKPMTARDQERLNHASIVCRKILIKAGCDSDSIFVSPLRGTHPSGTVRIGDMLDTNLKTEVEGLYVCDASTFPEALDRPTVLTIIGLGKRLSEHILKKKSPTKQKAKQA</sequence>
<dbReference type="SUPFAM" id="SSF51905">
    <property type="entry name" value="FAD/NAD(P)-binding domain"/>
    <property type="match status" value="1"/>
</dbReference>
<evidence type="ECO:0000259" key="7">
    <source>
        <dbReference type="Pfam" id="PF05199"/>
    </source>
</evidence>
<dbReference type="InterPro" id="IPR036188">
    <property type="entry name" value="FAD/NAD-bd_sf"/>
</dbReference>
<accession>A0A3A4P1F3</accession>
<comment type="similarity">
    <text evidence="1">Belongs to the GMC oxidoreductase family.</text>
</comment>
<dbReference type="AlphaFoldDB" id="A0A3A4P1F3"/>
<feature type="domain" description="Glucose-methanol-choline oxidoreductase N-terminal" evidence="5">
    <location>
        <begin position="114"/>
        <end position="244"/>
    </location>
</feature>
<dbReference type="InterPro" id="IPR006076">
    <property type="entry name" value="FAD-dep_OxRdtase"/>
</dbReference>
<keyword evidence="3" id="KW-0274">FAD</keyword>
<organism evidence="8 9">
    <name type="scientific">Abyssobacteria bacterium (strain SURF_5)</name>
    <dbReference type="NCBI Taxonomy" id="2093360"/>
    <lineage>
        <taxon>Bacteria</taxon>
        <taxon>Pseudomonadati</taxon>
        <taxon>Candidatus Hydrogenedentota</taxon>
        <taxon>Candidatus Abyssobacteria</taxon>
    </lineage>
</organism>